<dbReference type="SUPFAM" id="SSF88659">
    <property type="entry name" value="Sigma3 and sigma4 domains of RNA polymerase sigma factors"/>
    <property type="match status" value="1"/>
</dbReference>
<dbReference type="InterPro" id="IPR000838">
    <property type="entry name" value="RNA_pol_sigma70_ECF_CS"/>
</dbReference>
<evidence type="ECO:0000256" key="4">
    <source>
        <dbReference type="ARBA" id="ARBA00023125"/>
    </source>
</evidence>
<dbReference type="PROSITE" id="PS01063">
    <property type="entry name" value="SIGMA70_ECF"/>
    <property type="match status" value="1"/>
</dbReference>
<organism evidence="9 10">
    <name type="scientific">Echinicola arenosa</name>
    <dbReference type="NCBI Taxonomy" id="2774144"/>
    <lineage>
        <taxon>Bacteria</taxon>
        <taxon>Pseudomonadati</taxon>
        <taxon>Bacteroidota</taxon>
        <taxon>Cytophagia</taxon>
        <taxon>Cytophagales</taxon>
        <taxon>Cyclobacteriaceae</taxon>
        <taxon>Echinicola</taxon>
    </lineage>
</organism>
<evidence type="ECO:0000259" key="7">
    <source>
        <dbReference type="Pfam" id="PF04542"/>
    </source>
</evidence>
<feature type="domain" description="RNA polymerase sigma factor 70 region 4 type 2" evidence="8">
    <location>
        <begin position="132"/>
        <end position="179"/>
    </location>
</feature>
<dbReference type="Pfam" id="PF08281">
    <property type="entry name" value="Sigma70_r4_2"/>
    <property type="match status" value="1"/>
</dbReference>
<dbReference type="RefSeq" id="WP_192010804.1">
    <property type="nucleotide sequence ID" value="NZ_JACYTQ010000005.1"/>
</dbReference>
<evidence type="ECO:0000259" key="8">
    <source>
        <dbReference type="Pfam" id="PF08281"/>
    </source>
</evidence>
<gene>
    <name evidence="9" type="ORF">IFO69_14240</name>
</gene>
<name>A0ABR9AM91_9BACT</name>
<evidence type="ECO:0000256" key="6">
    <source>
        <dbReference type="RuleBase" id="RU000716"/>
    </source>
</evidence>
<comment type="similarity">
    <text evidence="1 6">Belongs to the sigma-70 factor family. ECF subfamily.</text>
</comment>
<dbReference type="InterPro" id="IPR014284">
    <property type="entry name" value="RNA_pol_sigma-70_dom"/>
</dbReference>
<evidence type="ECO:0000313" key="10">
    <source>
        <dbReference type="Proteomes" id="UP000647133"/>
    </source>
</evidence>
<dbReference type="Gene3D" id="1.10.1740.10">
    <property type="match status" value="1"/>
</dbReference>
<dbReference type="InterPro" id="IPR013249">
    <property type="entry name" value="RNA_pol_sigma70_r4_t2"/>
</dbReference>
<dbReference type="InterPro" id="IPR014327">
    <property type="entry name" value="RNA_pol_sigma70_bacteroid"/>
</dbReference>
<feature type="domain" description="RNA polymerase sigma-70 region 2" evidence="7">
    <location>
        <begin position="31"/>
        <end position="98"/>
    </location>
</feature>
<keyword evidence="3 6" id="KW-0731">Sigma factor</keyword>
<reference evidence="9 10" key="1">
    <citation type="submission" date="2020-09" db="EMBL/GenBank/DDBJ databases">
        <title>Echinicola sp. CAU 1574 isolated from sand of Sido Beach.</title>
        <authorList>
            <person name="Kim W."/>
        </authorList>
    </citation>
    <scope>NUCLEOTIDE SEQUENCE [LARGE SCALE GENOMIC DNA]</scope>
    <source>
        <strain evidence="9 10">CAU 1574</strain>
    </source>
</reference>
<keyword evidence="10" id="KW-1185">Reference proteome</keyword>
<dbReference type="CDD" id="cd06171">
    <property type="entry name" value="Sigma70_r4"/>
    <property type="match status" value="1"/>
</dbReference>
<dbReference type="InterPro" id="IPR007627">
    <property type="entry name" value="RNA_pol_sigma70_r2"/>
</dbReference>
<dbReference type="Gene3D" id="1.10.10.10">
    <property type="entry name" value="Winged helix-like DNA-binding domain superfamily/Winged helix DNA-binding domain"/>
    <property type="match status" value="1"/>
</dbReference>
<evidence type="ECO:0000256" key="5">
    <source>
        <dbReference type="ARBA" id="ARBA00023163"/>
    </source>
</evidence>
<evidence type="ECO:0000256" key="3">
    <source>
        <dbReference type="ARBA" id="ARBA00023082"/>
    </source>
</evidence>
<keyword evidence="2 6" id="KW-0805">Transcription regulation</keyword>
<proteinExistence type="inferred from homology"/>
<keyword evidence="4 6" id="KW-0238">DNA-binding</keyword>
<dbReference type="InterPro" id="IPR013325">
    <property type="entry name" value="RNA_pol_sigma_r2"/>
</dbReference>
<dbReference type="InterPro" id="IPR013324">
    <property type="entry name" value="RNA_pol_sigma_r3/r4-like"/>
</dbReference>
<protein>
    <recommendedName>
        <fullName evidence="6">RNA polymerase sigma factor</fullName>
    </recommendedName>
</protein>
<dbReference type="Proteomes" id="UP000647133">
    <property type="component" value="Unassembled WGS sequence"/>
</dbReference>
<evidence type="ECO:0000256" key="2">
    <source>
        <dbReference type="ARBA" id="ARBA00023015"/>
    </source>
</evidence>
<dbReference type="SUPFAM" id="SSF88946">
    <property type="entry name" value="Sigma2 domain of RNA polymerase sigma factors"/>
    <property type="match status" value="1"/>
</dbReference>
<comment type="caution">
    <text evidence="9">The sequence shown here is derived from an EMBL/GenBank/DDBJ whole genome shotgun (WGS) entry which is preliminary data.</text>
</comment>
<accession>A0ABR9AM91</accession>
<dbReference type="Pfam" id="PF04542">
    <property type="entry name" value="Sigma70_r2"/>
    <property type="match status" value="1"/>
</dbReference>
<sequence>MQQPDPITIEKEDAYLVRKIKQHDELAYYRLYQKYSSKIYRISRKMDLSHHDAEEIVQDVFLHIWKSRERLDESLSINAYIFTIVKTGVLKKYKKRARFVAYQQYAVPMSQEFSTNTEDKVIFEDLHDFATEAINNLPVKQKEVFVMKNIQHMTAEEIASQLNLSVRTVENQIYRATKSLRKKIETSQGVSYSLVTVLIGLLN</sequence>
<evidence type="ECO:0000256" key="1">
    <source>
        <dbReference type="ARBA" id="ARBA00010641"/>
    </source>
</evidence>
<dbReference type="InterPro" id="IPR039425">
    <property type="entry name" value="RNA_pol_sigma-70-like"/>
</dbReference>
<dbReference type="InterPro" id="IPR036388">
    <property type="entry name" value="WH-like_DNA-bd_sf"/>
</dbReference>
<dbReference type="EMBL" id="JACYTQ010000005">
    <property type="protein sequence ID" value="MBD8489912.1"/>
    <property type="molecule type" value="Genomic_DNA"/>
</dbReference>
<dbReference type="NCBIfam" id="TIGR02937">
    <property type="entry name" value="sigma70-ECF"/>
    <property type="match status" value="1"/>
</dbReference>
<keyword evidence="5 6" id="KW-0804">Transcription</keyword>
<evidence type="ECO:0000313" key="9">
    <source>
        <dbReference type="EMBL" id="MBD8489912.1"/>
    </source>
</evidence>
<dbReference type="PANTHER" id="PTHR43133">
    <property type="entry name" value="RNA POLYMERASE ECF-TYPE SIGMA FACTO"/>
    <property type="match status" value="1"/>
</dbReference>
<dbReference type="NCBIfam" id="TIGR02985">
    <property type="entry name" value="Sig70_bacteroi1"/>
    <property type="match status" value="1"/>
</dbReference>
<dbReference type="PANTHER" id="PTHR43133:SF46">
    <property type="entry name" value="RNA POLYMERASE SIGMA-70 FACTOR ECF SUBFAMILY"/>
    <property type="match status" value="1"/>
</dbReference>